<dbReference type="SUPFAM" id="SSF51735">
    <property type="entry name" value="NAD(P)-binding Rossmann-fold domains"/>
    <property type="match status" value="1"/>
</dbReference>
<evidence type="ECO:0000313" key="5">
    <source>
        <dbReference type="Proteomes" id="UP001500449"/>
    </source>
</evidence>
<sequence length="273" mass="27522">MTDNGPAGGMIGKVAVVTGGGGALGGATATLLAARGASVVVADWNLESAETRAKAIVAAGGTAVAVGGDVADDDAVERIFSTATEAFGGVDIFHNNAAAVHLARSDGPVADLTDEVWDGTMDIGLRGAFLCCRTVIPLMIARGGGAIVNTSSIQALIGDTWVPAYSAAKAGLLSLTRSIATQYGRQGIRCNAVCPGLIPGVRTEPDMLERILRRQPVGRSGRPEDIAEAVAFLASDAAGFITGQALVVDGGLTGHMPTYGDPVTSPLDAPAAR</sequence>
<dbReference type="PRINTS" id="PR00080">
    <property type="entry name" value="SDRFAMILY"/>
</dbReference>
<evidence type="ECO:0000259" key="3">
    <source>
        <dbReference type="SMART" id="SM00822"/>
    </source>
</evidence>
<organism evidence="4 5">
    <name type="scientific">Pseudonocardia ailaonensis</name>
    <dbReference type="NCBI Taxonomy" id="367279"/>
    <lineage>
        <taxon>Bacteria</taxon>
        <taxon>Bacillati</taxon>
        <taxon>Actinomycetota</taxon>
        <taxon>Actinomycetes</taxon>
        <taxon>Pseudonocardiales</taxon>
        <taxon>Pseudonocardiaceae</taxon>
        <taxon>Pseudonocardia</taxon>
    </lineage>
</organism>
<evidence type="ECO:0000313" key="4">
    <source>
        <dbReference type="EMBL" id="GAA1859195.1"/>
    </source>
</evidence>
<dbReference type="Pfam" id="PF13561">
    <property type="entry name" value="adh_short_C2"/>
    <property type="match status" value="1"/>
</dbReference>
<accession>A0ABN2NCR7</accession>
<dbReference type="PANTHER" id="PTHR24321">
    <property type="entry name" value="DEHYDROGENASES, SHORT CHAIN"/>
    <property type="match status" value="1"/>
</dbReference>
<reference evidence="4 5" key="1">
    <citation type="journal article" date="2019" name="Int. J. Syst. Evol. Microbiol.">
        <title>The Global Catalogue of Microorganisms (GCM) 10K type strain sequencing project: providing services to taxonomists for standard genome sequencing and annotation.</title>
        <authorList>
            <consortium name="The Broad Institute Genomics Platform"/>
            <consortium name="The Broad Institute Genome Sequencing Center for Infectious Disease"/>
            <person name="Wu L."/>
            <person name="Ma J."/>
        </authorList>
    </citation>
    <scope>NUCLEOTIDE SEQUENCE [LARGE SCALE GENOMIC DNA]</scope>
    <source>
        <strain evidence="4 5">JCM 16009</strain>
    </source>
</reference>
<evidence type="ECO:0000256" key="1">
    <source>
        <dbReference type="ARBA" id="ARBA00006484"/>
    </source>
</evidence>
<comment type="caution">
    <text evidence="4">The sequence shown here is derived from an EMBL/GenBank/DDBJ whole genome shotgun (WGS) entry which is preliminary data.</text>
</comment>
<dbReference type="InterPro" id="IPR002347">
    <property type="entry name" value="SDR_fam"/>
</dbReference>
<dbReference type="EMBL" id="BAAAQK010000017">
    <property type="protein sequence ID" value="GAA1859195.1"/>
    <property type="molecule type" value="Genomic_DNA"/>
</dbReference>
<dbReference type="InterPro" id="IPR036291">
    <property type="entry name" value="NAD(P)-bd_dom_sf"/>
</dbReference>
<dbReference type="RefSeq" id="WP_344420200.1">
    <property type="nucleotide sequence ID" value="NZ_BAAAQK010000017.1"/>
</dbReference>
<comment type="similarity">
    <text evidence="1">Belongs to the short-chain dehydrogenases/reductases (SDR) family.</text>
</comment>
<dbReference type="InterPro" id="IPR020904">
    <property type="entry name" value="Sc_DH/Rdtase_CS"/>
</dbReference>
<name>A0ABN2NCR7_9PSEU</name>
<keyword evidence="2" id="KW-0560">Oxidoreductase</keyword>
<evidence type="ECO:0000256" key="2">
    <source>
        <dbReference type="ARBA" id="ARBA00023002"/>
    </source>
</evidence>
<dbReference type="Proteomes" id="UP001500449">
    <property type="component" value="Unassembled WGS sequence"/>
</dbReference>
<dbReference type="PRINTS" id="PR00081">
    <property type="entry name" value="GDHRDH"/>
</dbReference>
<protein>
    <submittedName>
        <fullName evidence="4">SDR family oxidoreductase</fullName>
    </submittedName>
</protein>
<dbReference type="PANTHER" id="PTHR24321:SF14">
    <property type="entry name" value="SHORT-CHAIN TYPE DEHYDROGENASE_REDUCTASE BLR2146-RELATED"/>
    <property type="match status" value="1"/>
</dbReference>
<dbReference type="SMART" id="SM00822">
    <property type="entry name" value="PKS_KR"/>
    <property type="match status" value="1"/>
</dbReference>
<gene>
    <name evidence="4" type="ORF">GCM10009836_44260</name>
</gene>
<dbReference type="Gene3D" id="3.40.50.720">
    <property type="entry name" value="NAD(P)-binding Rossmann-like Domain"/>
    <property type="match status" value="1"/>
</dbReference>
<dbReference type="PROSITE" id="PS00061">
    <property type="entry name" value="ADH_SHORT"/>
    <property type="match status" value="1"/>
</dbReference>
<proteinExistence type="inferred from homology"/>
<feature type="domain" description="Ketoreductase" evidence="3">
    <location>
        <begin position="13"/>
        <end position="186"/>
    </location>
</feature>
<dbReference type="InterPro" id="IPR057326">
    <property type="entry name" value="KR_dom"/>
</dbReference>
<keyword evidence="5" id="KW-1185">Reference proteome</keyword>